<dbReference type="EMBL" id="OZ034822">
    <property type="protein sequence ID" value="CAL1414721.1"/>
    <property type="molecule type" value="Genomic_DNA"/>
</dbReference>
<feature type="region of interest" description="Disordered" evidence="1">
    <location>
        <begin position="109"/>
        <end position="129"/>
    </location>
</feature>
<reference evidence="3 5" key="1">
    <citation type="submission" date="2024-04" db="EMBL/GenBank/DDBJ databases">
        <authorList>
            <person name="Fracassetti M."/>
        </authorList>
    </citation>
    <scope>NUCLEOTIDE SEQUENCE [LARGE SCALE GENOMIC DNA]</scope>
</reference>
<dbReference type="AlphaFoldDB" id="A0AAV2GV13"/>
<protein>
    <recommendedName>
        <fullName evidence="2">WDR11 first beta-propeller domain-containing protein</fullName>
    </recommendedName>
</protein>
<dbReference type="InterPro" id="IPR039694">
    <property type="entry name" value="WDR11"/>
</dbReference>
<dbReference type="Proteomes" id="UP001497516">
    <property type="component" value="Chromosome 9"/>
</dbReference>
<dbReference type="Pfam" id="PF23751">
    <property type="entry name" value="Beta-prop_WDR11_1st"/>
    <property type="match status" value="1"/>
</dbReference>
<dbReference type="PANTHER" id="PTHR14593:SF5">
    <property type="entry name" value="WD REPEAT-CONTAINING PROTEIN 11"/>
    <property type="match status" value="1"/>
</dbReference>
<dbReference type="PANTHER" id="PTHR14593">
    <property type="entry name" value="WD REPEAT-CONTAINING PROTEIN 11"/>
    <property type="match status" value="1"/>
</dbReference>
<sequence length="155" mass="17168">MPSIGSSVPSPSLLAVTICQSESTLQNVAKLYRDVPNTPQTKDFDNPFDFYEETQLLSKSHMISISDDGKVCNWLLTAKEIVERDVEVIPYTGEDADGIASTDGINLERNKQQENLSGNKGRSSSVASEENTTFKARNLLLPFLILKILEFQLLS</sequence>
<gene>
    <name evidence="3" type="ORF">LTRI10_LOCUS53767</name>
    <name evidence="4" type="ORF">LTRI10_LOCUS53864</name>
</gene>
<dbReference type="EMBL" id="OZ034822">
    <property type="protein sequence ID" value="CAL1414618.1"/>
    <property type="molecule type" value="Genomic_DNA"/>
</dbReference>
<keyword evidence="5" id="KW-1185">Reference proteome</keyword>
<dbReference type="InterPro" id="IPR057852">
    <property type="entry name" value="Beta-prop_WDR11_1st"/>
</dbReference>
<evidence type="ECO:0000313" key="3">
    <source>
        <dbReference type="EMBL" id="CAL1414618.1"/>
    </source>
</evidence>
<dbReference type="GO" id="GO:0005737">
    <property type="term" value="C:cytoplasm"/>
    <property type="evidence" value="ECO:0007669"/>
    <property type="project" value="TreeGrafter"/>
</dbReference>
<accession>A0AAV2GV13</accession>
<name>A0AAV2GV13_9ROSI</name>
<evidence type="ECO:0000313" key="5">
    <source>
        <dbReference type="Proteomes" id="UP001497516"/>
    </source>
</evidence>
<organism evidence="3 5">
    <name type="scientific">Linum trigynum</name>
    <dbReference type="NCBI Taxonomy" id="586398"/>
    <lineage>
        <taxon>Eukaryota</taxon>
        <taxon>Viridiplantae</taxon>
        <taxon>Streptophyta</taxon>
        <taxon>Embryophyta</taxon>
        <taxon>Tracheophyta</taxon>
        <taxon>Spermatophyta</taxon>
        <taxon>Magnoliopsida</taxon>
        <taxon>eudicotyledons</taxon>
        <taxon>Gunneridae</taxon>
        <taxon>Pentapetalae</taxon>
        <taxon>rosids</taxon>
        <taxon>fabids</taxon>
        <taxon>Malpighiales</taxon>
        <taxon>Linaceae</taxon>
        <taxon>Linum</taxon>
    </lineage>
</organism>
<feature type="domain" description="WDR11 first beta-propeller" evidence="2">
    <location>
        <begin position="1"/>
        <end position="122"/>
    </location>
</feature>
<evidence type="ECO:0000259" key="2">
    <source>
        <dbReference type="Pfam" id="PF23751"/>
    </source>
</evidence>
<evidence type="ECO:0000313" key="4">
    <source>
        <dbReference type="EMBL" id="CAL1414721.1"/>
    </source>
</evidence>
<proteinExistence type="predicted"/>
<evidence type="ECO:0000256" key="1">
    <source>
        <dbReference type="SAM" id="MobiDB-lite"/>
    </source>
</evidence>
<feature type="compositionally biased region" description="Polar residues" evidence="1">
    <location>
        <begin position="113"/>
        <end position="129"/>
    </location>
</feature>